<protein>
    <submittedName>
        <fullName evidence="2 3">Uncharacterized protein</fullName>
    </submittedName>
</protein>
<proteinExistence type="predicted"/>
<evidence type="ECO:0000313" key="2">
    <source>
        <dbReference type="EMBL" id="ESN93294.1"/>
    </source>
</evidence>
<feature type="transmembrane region" description="Helical" evidence="1">
    <location>
        <begin position="184"/>
        <end position="211"/>
    </location>
</feature>
<dbReference type="KEGG" id="hro:HELRODRAFT_181040"/>
<name>T1FGJ9_HELRO</name>
<accession>T1FGJ9</accession>
<keyword evidence="1" id="KW-0812">Transmembrane</keyword>
<dbReference type="EMBL" id="AMQM01007450">
    <property type="status" value="NOT_ANNOTATED_CDS"/>
    <property type="molecule type" value="Genomic_DNA"/>
</dbReference>
<keyword evidence="1" id="KW-0472">Membrane</keyword>
<keyword evidence="4" id="KW-1185">Reference proteome</keyword>
<evidence type="ECO:0000313" key="4">
    <source>
        <dbReference type="Proteomes" id="UP000015101"/>
    </source>
</evidence>
<dbReference type="AlphaFoldDB" id="T1FGJ9"/>
<dbReference type="GeneID" id="20207948"/>
<dbReference type="CTD" id="20207948"/>
<reference evidence="2 4" key="2">
    <citation type="journal article" date="2013" name="Nature">
        <title>Insights into bilaterian evolution from three spiralian genomes.</title>
        <authorList>
            <person name="Simakov O."/>
            <person name="Marletaz F."/>
            <person name="Cho S.J."/>
            <person name="Edsinger-Gonzales E."/>
            <person name="Havlak P."/>
            <person name="Hellsten U."/>
            <person name="Kuo D.H."/>
            <person name="Larsson T."/>
            <person name="Lv J."/>
            <person name="Arendt D."/>
            <person name="Savage R."/>
            <person name="Osoegawa K."/>
            <person name="de Jong P."/>
            <person name="Grimwood J."/>
            <person name="Chapman J.A."/>
            <person name="Shapiro H."/>
            <person name="Aerts A."/>
            <person name="Otillar R.P."/>
            <person name="Terry A.Y."/>
            <person name="Boore J.L."/>
            <person name="Grigoriev I.V."/>
            <person name="Lindberg D.R."/>
            <person name="Seaver E.C."/>
            <person name="Weisblat D.A."/>
            <person name="Putnam N.H."/>
            <person name="Rokhsar D.S."/>
        </authorList>
    </citation>
    <scope>NUCLEOTIDE SEQUENCE</scope>
</reference>
<dbReference type="InParanoid" id="T1FGJ9"/>
<dbReference type="EMBL" id="AMQM01007449">
    <property type="status" value="NOT_ANNOTATED_CDS"/>
    <property type="molecule type" value="Genomic_DNA"/>
</dbReference>
<keyword evidence="1" id="KW-1133">Transmembrane helix</keyword>
<reference evidence="4" key="1">
    <citation type="submission" date="2012-12" db="EMBL/GenBank/DDBJ databases">
        <authorList>
            <person name="Hellsten U."/>
            <person name="Grimwood J."/>
            <person name="Chapman J.A."/>
            <person name="Shapiro H."/>
            <person name="Aerts A."/>
            <person name="Otillar R.P."/>
            <person name="Terry A.Y."/>
            <person name="Boore J.L."/>
            <person name="Simakov O."/>
            <person name="Marletaz F."/>
            <person name="Cho S.-J."/>
            <person name="Edsinger-Gonzales E."/>
            <person name="Havlak P."/>
            <person name="Kuo D.-H."/>
            <person name="Larsson T."/>
            <person name="Lv J."/>
            <person name="Arendt D."/>
            <person name="Savage R."/>
            <person name="Osoegawa K."/>
            <person name="de Jong P."/>
            <person name="Lindberg D.R."/>
            <person name="Seaver E.C."/>
            <person name="Weisblat D.A."/>
            <person name="Putnam N.H."/>
            <person name="Grigoriev I.V."/>
            <person name="Rokhsar D.S."/>
        </authorList>
    </citation>
    <scope>NUCLEOTIDE SEQUENCE</scope>
</reference>
<dbReference type="EnsemblMetazoa" id="HelroT181040">
    <property type="protein sequence ID" value="HelroP181040"/>
    <property type="gene ID" value="HelroG181040"/>
</dbReference>
<evidence type="ECO:0000256" key="1">
    <source>
        <dbReference type="SAM" id="Phobius"/>
    </source>
</evidence>
<reference evidence="3" key="3">
    <citation type="submission" date="2015-06" db="UniProtKB">
        <authorList>
            <consortium name="EnsemblMetazoa"/>
        </authorList>
    </citation>
    <scope>IDENTIFICATION</scope>
</reference>
<dbReference type="Proteomes" id="UP000015101">
    <property type="component" value="Unassembled WGS sequence"/>
</dbReference>
<dbReference type="RefSeq" id="XP_009028575.1">
    <property type="nucleotide sequence ID" value="XM_009030327.1"/>
</dbReference>
<sequence length="364" mass="40519">MAIPDEFLYKFYYGLPAFLLILNIEKQIKFRFVSFRMRVGVCTIFLEALTLKDGNNTDRKLTLCSNDFRINHVMVTNSNRVVIHVNRNVALTRLAILHFEVIGCGLPILPTHQTTPLKFDWLGPDKVTVKCPNTTQIWSLICINNKWVGGNIGDCYPSNHPDATMSLGKESLMSSTGNKHVDDVISFGLLFAVSIGVGVGVVLGGILLFLATKYFKKFKGSQNRSAGYIQPREQYVCLGNKHPPTSFTSTNHNTRAGSSANQSKVHRPTSLSQWCSIDSHISTANKSCESELSQEPICRFPTNQTISSSINWPLIVSETTPMHERNDVIGCCKMTTSFNQPIETITCPECNLVRNPVINSTNLN</sequence>
<organism evidence="3 4">
    <name type="scientific">Helobdella robusta</name>
    <name type="common">Californian leech</name>
    <dbReference type="NCBI Taxonomy" id="6412"/>
    <lineage>
        <taxon>Eukaryota</taxon>
        <taxon>Metazoa</taxon>
        <taxon>Spiralia</taxon>
        <taxon>Lophotrochozoa</taxon>
        <taxon>Annelida</taxon>
        <taxon>Clitellata</taxon>
        <taxon>Hirudinea</taxon>
        <taxon>Rhynchobdellida</taxon>
        <taxon>Glossiphoniidae</taxon>
        <taxon>Helobdella</taxon>
    </lineage>
</organism>
<evidence type="ECO:0000313" key="3">
    <source>
        <dbReference type="EnsemblMetazoa" id="HelroP181040"/>
    </source>
</evidence>
<gene>
    <name evidence="3" type="primary">20207948</name>
    <name evidence="2" type="ORF">HELRODRAFT_181040</name>
</gene>
<dbReference type="EMBL" id="KB097620">
    <property type="protein sequence ID" value="ESN93294.1"/>
    <property type="molecule type" value="Genomic_DNA"/>
</dbReference>
<dbReference type="HOGENOM" id="CLU_761369_0_0_1"/>